<proteinExistence type="predicted"/>
<reference evidence="2" key="1">
    <citation type="submission" date="2021-01" db="EMBL/GenBank/DDBJ databases">
        <authorList>
            <person name="Corre E."/>
            <person name="Pelletier E."/>
            <person name="Niang G."/>
            <person name="Scheremetjew M."/>
            <person name="Finn R."/>
            <person name="Kale V."/>
            <person name="Holt S."/>
            <person name="Cochrane G."/>
            <person name="Meng A."/>
            <person name="Brown T."/>
            <person name="Cohen L."/>
        </authorList>
    </citation>
    <scope>NUCLEOTIDE SEQUENCE</scope>
    <source>
        <strain evidence="2">379</strain>
    </source>
</reference>
<feature type="transmembrane region" description="Helical" evidence="1">
    <location>
        <begin position="108"/>
        <end position="129"/>
    </location>
</feature>
<keyword evidence="1" id="KW-0812">Transmembrane</keyword>
<protein>
    <submittedName>
        <fullName evidence="2">Uncharacterized protein</fullName>
    </submittedName>
</protein>
<accession>A0A7S3RGG9</accession>
<evidence type="ECO:0000313" key="2">
    <source>
        <dbReference type="EMBL" id="CAE0523222.1"/>
    </source>
</evidence>
<evidence type="ECO:0000256" key="1">
    <source>
        <dbReference type="SAM" id="Phobius"/>
    </source>
</evidence>
<gene>
    <name evidence="2" type="ORF">EHUX00137_LOCUS1668</name>
</gene>
<keyword evidence="1" id="KW-1133">Transmembrane helix</keyword>
<dbReference type="EMBL" id="HBIR01002397">
    <property type="protein sequence ID" value="CAE0523222.1"/>
    <property type="molecule type" value="Transcribed_RNA"/>
</dbReference>
<keyword evidence="1" id="KW-0472">Membrane</keyword>
<organism evidence="2">
    <name type="scientific">Emiliania huxleyi</name>
    <name type="common">Coccolithophore</name>
    <name type="synonym">Pontosphaera huxleyi</name>
    <dbReference type="NCBI Taxonomy" id="2903"/>
    <lineage>
        <taxon>Eukaryota</taxon>
        <taxon>Haptista</taxon>
        <taxon>Haptophyta</taxon>
        <taxon>Prymnesiophyceae</taxon>
        <taxon>Isochrysidales</taxon>
        <taxon>Noelaerhabdaceae</taxon>
        <taxon>Emiliania</taxon>
    </lineage>
</organism>
<dbReference type="AlphaFoldDB" id="A0A7S3RGG9"/>
<name>A0A7S3RGG9_EMIHU</name>
<sequence>MSSLSSRSMASPSAARKVTRLFHNLDEECPQQYYPDLHKVSPERVRRVRGALLCTCLAQLAECFYLHKHSHMHDPVYELFTVGANALAALAAACGLFGLALRSRGALTFFYINQLWSLSNVCTFFVMYFSSYEQQLTACRLLERGDIDAVEARARELGCDGIEARHHTLLGVMGTLLIQLWISCYLARTYSETLQDLANDADDAALVQFVWARRRETWQQLRRFEDVVGRQFEELRASLVSKQSLRAGSFR</sequence>
<feature type="transmembrane region" description="Helical" evidence="1">
    <location>
        <begin position="79"/>
        <end position="101"/>
    </location>
</feature>